<dbReference type="OrthoDB" id="429533at2759"/>
<protein>
    <recommendedName>
        <fullName evidence="9">Proteasome subunit beta</fullName>
    </recommendedName>
</protein>
<comment type="function">
    <text evidence="9">Component of the proteasome, a multicatalytic proteinase complex which is characterized by its ability to cleave peptides with Arg, Phe, Tyr, Leu, and Glu adjacent to the leaving group at neutral or slightly basic pH. The proteasome has an ATP-dependent proteolytic activity.</text>
</comment>
<evidence type="ECO:0000313" key="11">
    <source>
        <dbReference type="EMBL" id="VDK20843.1"/>
    </source>
</evidence>
<dbReference type="PANTHER" id="PTHR32194">
    <property type="entry name" value="METALLOPROTEASE TLDD"/>
    <property type="match status" value="1"/>
</dbReference>
<evidence type="ECO:0000259" key="10">
    <source>
        <dbReference type="Pfam" id="PF12465"/>
    </source>
</evidence>
<organism evidence="13">
    <name type="scientific">Taenia asiatica</name>
    <name type="common">Asian tapeworm</name>
    <dbReference type="NCBI Taxonomy" id="60517"/>
    <lineage>
        <taxon>Eukaryota</taxon>
        <taxon>Metazoa</taxon>
        <taxon>Spiralia</taxon>
        <taxon>Lophotrochozoa</taxon>
        <taxon>Platyhelminthes</taxon>
        <taxon>Cestoda</taxon>
        <taxon>Eucestoda</taxon>
        <taxon>Cyclophyllidea</taxon>
        <taxon>Taeniidae</taxon>
        <taxon>Taenia</taxon>
    </lineage>
</organism>
<evidence type="ECO:0000256" key="1">
    <source>
        <dbReference type="ARBA" id="ARBA00001198"/>
    </source>
</evidence>
<evidence type="ECO:0000256" key="5">
    <source>
        <dbReference type="ARBA" id="ARBA00022801"/>
    </source>
</evidence>
<dbReference type="SUPFAM" id="SSF56235">
    <property type="entry name" value="N-terminal nucleophile aminohydrolases (Ntn hydrolases)"/>
    <property type="match status" value="1"/>
</dbReference>
<dbReference type="AlphaFoldDB" id="A0A0R3VT49"/>
<comment type="similarity">
    <text evidence="9">Belongs to the peptidase T1B family.</text>
</comment>
<dbReference type="GO" id="GO:0005634">
    <property type="term" value="C:nucleus"/>
    <property type="evidence" value="ECO:0007669"/>
    <property type="project" value="UniProtKB-SubCell"/>
</dbReference>
<dbReference type="Pfam" id="PF00227">
    <property type="entry name" value="Proteasome"/>
    <property type="match status" value="1"/>
</dbReference>
<name>A0A0R3VT49_TAEAS</name>
<keyword evidence="3" id="KW-0645">Protease</keyword>
<keyword evidence="5" id="KW-0378">Hydrolase</keyword>
<dbReference type="InterPro" id="IPR023333">
    <property type="entry name" value="Proteasome_suB-type"/>
</dbReference>
<gene>
    <name evidence="11" type="ORF">TASK_LOCUS392</name>
</gene>
<evidence type="ECO:0000256" key="7">
    <source>
        <dbReference type="ARBA" id="ARBA00023242"/>
    </source>
</evidence>
<evidence type="ECO:0000256" key="8">
    <source>
        <dbReference type="PIRSR" id="PIRSR600243-1"/>
    </source>
</evidence>
<dbReference type="InterPro" id="IPR016050">
    <property type="entry name" value="Proteasome_bsu_CS"/>
</dbReference>
<evidence type="ECO:0000256" key="3">
    <source>
        <dbReference type="ARBA" id="ARBA00022670"/>
    </source>
</evidence>
<keyword evidence="12" id="KW-1185">Reference proteome</keyword>
<dbReference type="GO" id="GO:0004298">
    <property type="term" value="F:threonine-type endopeptidase activity"/>
    <property type="evidence" value="ECO:0007669"/>
    <property type="project" value="UniProtKB-KW"/>
</dbReference>
<comment type="subunit">
    <text evidence="9">Component of the proteasome complex.</text>
</comment>
<reference evidence="13" key="1">
    <citation type="submission" date="2017-02" db="UniProtKB">
        <authorList>
            <consortium name="WormBaseParasite"/>
        </authorList>
    </citation>
    <scope>IDENTIFICATION</scope>
</reference>
<dbReference type="PROSITE" id="PS51476">
    <property type="entry name" value="PROTEASOME_BETA_2"/>
    <property type="match status" value="1"/>
</dbReference>
<dbReference type="InterPro" id="IPR029055">
    <property type="entry name" value="Ntn_hydrolases_N"/>
</dbReference>
<feature type="active site" description="Nucleophile" evidence="8">
    <location>
        <position position="39"/>
    </location>
</feature>
<keyword evidence="7 9" id="KW-0539">Nucleus</keyword>
<dbReference type="PANTHER" id="PTHR32194:SF4">
    <property type="entry name" value="PROTEASOME SUBUNIT BETA TYPE-7"/>
    <property type="match status" value="1"/>
</dbReference>
<dbReference type="Gene3D" id="3.60.20.10">
    <property type="entry name" value="Glutamine Phosphoribosylpyrophosphate, subunit 1, domain 1"/>
    <property type="match status" value="1"/>
</dbReference>
<dbReference type="EMBL" id="UYRS01000049">
    <property type="protein sequence ID" value="VDK20843.1"/>
    <property type="molecule type" value="Genomic_DNA"/>
</dbReference>
<accession>A0A0R3VT49</accession>
<evidence type="ECO:0000256" key="4">
    <source>
        <dbReference type="ARBA" id="ARBA00022698"/>
    </source>
</evidence>
<feature type="domain" description="Proteasome beta subunit C-terminal" evidence="10">
    <location>
        <begin position="230"/>
        <end position="266"/>
    </location>
</feature>
<evidence type="ECO:0000313" key="13">
    <source>
        <dbReference type="WBParaSite" id="TASK_0000039101-mRNA-1"/>
    </source>
</evidence>
<dbReference type="PROSITE" id="PS00854">
    <property type="entry name" value="PROTEASOME_BETA_1"/>
    <property type="match status" value="1"/>
</dbReference>
<dbReference type="Proteomes" id="UP000282613">
    <property type="component" value="Unassembled WGS sequence"/>
</dbReference>
<keyword evidence="2 9" id="KW-0963">Cytoplasm</keyword>
<dbReference type="InterPro" id="IPR000243">
    <property type="entry name" value="Pept_T1A_subB"/>
</dbReference>
<reference evidence="11 12" key="2">
    <citation type="submission" date="2018-11" db="EMBL/GenBank/DDBJ databases">
        <authorList>
            <consortium name="Pathogen Informatics"/>
        </authorList>
    </citation>
    <scope>NUCLEOTIDE SEQUENCE [LARGE SCALE GENOMIC DNA]</scope>
</reference>
<evidence type="ECO:0000256" key="6">
    <source>
        <dbReference type="ARBA" id="ARBA00022942"/>
    </source>
</evidence>
<evidence type="ECO:0000313" key="12">
    <source>
        <dbReference type="Proteomes" id="UP000282613"/>
    </source>
</evidence>
<dbReference type="GO" id="GO:0005839">
    <property type="term" value="C:proteasome core complex"/>
    <property type="evidence" value="ECO:0007669"/>
    <property type="project" value="InterPro"/>
</dbReference>
<dbReference type="GO" id="GO:0051603">
    <property type="term" value="P:proteolysis involved in protein catabolic process"/>
    <property type="evidence" value="ECO:0007669"/>
    <property type="project" value="InterPro"/>
</dbReference>
<comment type="subcellular location">
    <subcellularLocation>
        <location evidence="9">Cytoplasm</location>
    </subcellularLocation>
    <subcellularLocation>
        <location evidence="9">Nucleus</location>
    </subcellularLocation>
</comment>
<dbReference type="PRINTS" id="PR00141">
    <property type="entry name" value="PROTEASOME"/>
</dbReference>
<evidence type="ECO:0000256" key="2">
    <source>
        <dbReference type="ARBA" id="ARBA00022490"/>
    </source>
</evidence>
<proteinExistence type="inferred from homology"/>
<dbReference type="InterPro" id="IPR024689">
    <property type="entry name" value="Proteasome_bsu_C"/>
</dbReference>
<comment type="catalytic activity">
    <reaction evidence="1">
        <text>Cleavage of peptide bonds with very broad specificity.</text>
        <dbReference type="EC" id="3.4.25.1"/>
    </reaction>
</comment>
<dbReference type="InterPro" id="IPR001353">
    <property type="entry name" value="Proteasome_sua/b"/>
</dbReference>
<dbReference type="GO" id="GO:0005737">
    <property type="term" value="C:cytoplasm"/>
    <property type="evidence" value="ECO:0007669"/>
    <property type="project" value="UniProtKB-SubCell"/>
</dbReference>
<dbReference type="STRING" id="60517.A0A0R3VT49"/>
<dbReference type="Pfam" id="PF12465">
    <property type="entry name" value="Pr_beta_C"/>
    <property type="match status" value="1"/>
</dbReference>
<keyword evidence="4" id="KW-0888">Threonine protease</keyword>
<dbReference type="CDD" id="cd03763">
    <property type="entry name" value="proteasome_beta_type_7"/>
    <property type="match status" value="1"/>
</dbReference>
<sequence>MSSQIIDLPKGGFVYDNCQRNENLCKLLDLPLKMTKTGTTLAAVTFDGGIVLGADTRTTEGSIIANGSSEKIHYIADNIYCCGAGTAADTHQVTRMVSSQIELHRLNTGRKPRVVAALRLLKQHLFKYQGHIGAACILGGVDNFGPHLYGIHPHGSSDKLPYTTMGSGCLASMSVLETKYRPNMSREDAMELVRQAILAGVFNDLYSGTGVDLCVITNKGSELLRLYDVPNEKGVRARSYLPKPGTTKFTKSEIKRIEYEVVSTRVIRDMEEREPMVM</sequence>
<keyword evidence="6 9" id="KW-0647">Proteasome</keyword>
<evidence type="ECO:0000256" key="9">
    <source>
        <dbReference type="RuleBase" id="RU004203"/>
    </source>
</evidence>
<dbReference type="WBParaSite" id="TASK_0000039101-mRNA-1">
    <property type="protein sequence ID" value="TASK_0000039101-mRNA-1"/>
    <property type="gene ID" value="TASK_0000039101"/>
</dbReference>